<gene>
    <name evidence="1" type="ORF">FHD67_00940</name>
</gene>
<dbReference type="InterPro" id="IPR021074">
    <property type="entry name" value="Formate_DH_dsu"/>
</dbReference>
<accession>A0A5C4RC84</accession>
<proteinExistence type="predicted"/>
<dbReference type="AlphaFoldDB" id="A0A5C4RC84"/>
<comment type="caution">
    <text evidence="1">The sequence shown here is derived from an EMBL/GenBank/DDBJ whole genome shotgun (WGS) entry which is preliminary data.</text>
</comment>
<dbReference type="EMBL" id="VDDC01000001">
    <property type="protein sequence ID" value="TNH41311.1"/>
    <property type="molecule type" value="Genomic_DNA"/>
</dbReference>
<name>A0A5C4RC84_9RHOB</name>
<evidence type="ECO:0000313" key="1">
    <source>
        <dbReference type="EMBL" id="TNH41311.1"/>
    </source>
</evidence>
<dbReference type="GeneID" id="97048176"/>
<dbReference type="Proteomes" id="UP000304880">
    <property type="component" value="Unassembled WGS sequence"/>
</dbReference>
<organism evidence="1 2">
    <name type="scientific">Paracoccus haeundaensis</name>
    <dbReference type="NCBI Taxonomy" id="225362"/>
    <lineage>
        <taxon>Bacteria</taxon>
        <taxon>Pseudomonadati</taxon>
        <taxon>Pseudomonadota</taxon>
        <taxon>Alphaproteobacteria</taxon>
        <taxon>Rhodobacterales</taxon>
        <taxon>Paracoccaceae</taxon>
        <taxon>Paracoccus</taxon>
    </lineage>
</organism>
<dbReference type="RefSeq" id="WP_127898328.1">
    <property type="nucleotide sequence ID" value="NZ_VDDC01000001.1"/>
</dbReference>
<sequence>MSPDKMVLMVNQIAGFFDTQPGGAAPEKIAAHLRDFWEPRMREQLVAFVGGGGQGLKPSAEAAARLL</sequence>
<dbReference type="Pfam" id="PF11390">
    <property type="entry name" value="FdsD"/>
    <property type="match status" value="1"/>
</dbReference>
<keyword evidence="2" id="KW-1185">Reference proteome</keyword>
<protein>
    <submittedName>
        <fullName evidence="1">Formate dehydrogenase</fullName>
    </submittedName>
</protein>
<evidence type="ECO:0000313" key="2">
    <source>
        <dbReference type="Proteomes" id="UP000304880"/>
    </source>
</evidence>
<reference evidence="1 2" key="1">
    <citation type="submission" date="2019-06" db="EMBL/GenBank/DDBJ databases">
        <authorList>
            <person name="Li J."/>
        </authorList>
    </citation>
    <scope>NUCLEOTIDE SEQUENCE [LARGE SCALE GENOMIC DNA]</scope>
    <source>
        <strain evidence="1 2">CGMCC 1.8012</strain>
    </source>
</reference>